<keyword evidence="4 6" id="KW-0378">Hydrolase</keyword>
<dbReference type="GO" id="GO:0006465">
    <property type="term" value="P:signal peptide processing"/>
    <property type="evidence" value="ECO:0007669"/>
    <property type="project" value="InterPro"/>
</dbReference>
<dbReference type="InterPro" id="IPR000223">
    <property type="entry name" value="Pept_S26A_signal_pept_1"/>
</dbReference>
<comment type="catalytic activity">
    <reaction evidence="1 6">
        <text>Cleavage of hydrophobic, N-terminal signal or leader sequences from secreted and periplasmic proteins.</text>
        <dbReference type="EC" id="3.4.21.89"/>
    </reaction>
</comment>
<keyword evidence="6" id="KW-0812">Transmembrane</keyword>
<dbReference type="EC" id="3.4.21.89" evidence="3 6"/>
<comment type="similarity">
    <text evidence="2 6">Belongs to the peptidase S26 family.</text>
</comment>
<dbReference type="PROSITE" id="PS00760">
    <property type="entry name" value="SPASE_I_2"/>
    <property type="match status" value="1"/>
</dbReference>
<evidence type="ECO:0000256" key="3">
    <source>
        <dbReference type="ARBA" id="ARBA00013208"/>
    </source>
</evidence>
<dbReference type="GO" id="GO:0016020">
    <property type="term" value="C:membrane"/>
    <property type="evidence" value="ECO:0007669"/>
    <property type="project" value="UniProtKB-SubCell"/>
</dbReference>
<dbReference type="GO" id="GO:0009003">
    <property type="term" value="F:signal peptidase activity"/>
    <property type="evidence" value="ECO:0007669"/>
    <property type="project" value="UniProtKB-EC"/>
</dbReference>
<feature type="transmembrane region" description="Helical" evidence="6">
    <location>
        <begin position="35"/>
        <end position="58"/>
    </location>
</feature>
<reference evidence="9" key="1">
    <citation type="submission" date="2017-09" db="EMBL/GenBank/DDBJ databases">
        <title>Depth-based differentiation of microbial function through sediment-hosted aquifers and enrichment of novel symbionts in the deep terrestrial subsurface.</title>
        <authorList>
            <person name="Probst A.J."/>
            <person name="Ladd B."/>
            <person name="Jarett J.K."/>
            <person name="Geller-Mcgrath D.E."/>
            <person name="Sieber C.M.K."/>
            <person name="Emerson J.B."/>
            <person name="Anantharaman K."/>
            <person name="Thomas B.C."/>
            <person name="Malmstrom R."/>
            <person name="Stieglmeier M."/>
            <person name="Klingl A."/>
            <person name="Woyke T."/>
            <person name="Ryan C.M."/>
            <person name="Banfield J.F."/>
        </authorList>
    </citation>
    <scope>NUCLEOTIDE SEQUENCE [LARGE SCALE GENOMIC DNA]</scope>
</reference>
<dbReference type="SUPFAM" id="SSF51306">
    <property type="entry name" value="LexA/Signal peptidase"/>
    <property type="match status" value="1"/>
</dbReference>
<sequence>MSEDFEKKDNLVEDTNFDNSNDEVYEKGSLSKAGLFFLELIKIGILACITIFVIRYFLFKPFSVKGQSMEPNFYESDYLIIDEITYRFREPARGEVIVLDSPVSTDFYLKRIIALPGERVKIENGKVIIYNNDNPKGLILSENYLNEIDTSGSISLTLGSDQYFVLGDNRGASFDSRRFGAISRDAIVGKVWLRGWPFDRISSFDLPQYNITLNENKV</sequence>
<keyword evidence="6" id="KW-0645">Protease</keyword>
<organism evidence="8 9">
    <name type="scientific">Candidatus Magasanikbacteria bacterium CG_4_10_14_0_2_um_filter_33_14</name>
    <dbReference type="NCBI Taxonomy" id="1974636"/>
    <lineage>
        <taxon>Bacteria</taxon>
        <taxon>Candidatus Magasanikiibacteriota</taxon>
    </lineage>
</organism>
<proteinExistence type="inferred from homology"/>
<evidence type="ECO:0000259" key="7">
    <source>
        <dbReference type="Pfam" id="PF10502"/>
    </source>
</evidence>
<feature type="active site" evidence="5">
    <location>
        <position position="68"/>
    </location>
</feature>
<dbReference type="CDD" id="cd06530">
    <property type="entry name" value="S26_SPase_I"/>
    <property type="match status" value="1"/>
</dbReference>
<keyword evidence="6" id="KW-1133">Transmembrane helix</keyword>
<dbReference type="GO" id="GO:0004252">
    <property type="term" value="F:serine-type endopeptidase activity"/>
    <property type="evidence" value="ECO:0007669"/>
    <property type="project" value="InterPro"/>
</dbReference>
<dbReference type="PANTHER" id="PTHR43390">
    <property type="entry name" value="SIGNAL PEPTIDASE I"/>
    <property type="match status" value="1"/>
</dbReference>
<evidence type="ECO:0000256" key="1">
    <source>
        <dbReference type="ARBA" id="ARBA00000677"/>
    </source>
</evidence>
<dbReference type="InterPro" id="IPR019533">
    <property type="entry name" value="Peptidase_S26"/>
</dbReference>
<dbReference type="PROSITE" id="PS00761">
    <property type="entry name" value="SPASE_I_3"/>
    <property type="match status" value="1"/>
</dbReference>
<dbReference type="Pfam" id="PF10502">
    <property type="entry name" value="Peptidase_S26"/>
    <property type="match status" value="1"/>
</dbReference>
<dbReference type="AlphaFoldDB" id="A0A2M7V808"/>
<dbReference type="InterPro" id="IPR019758">
    <property type="entry name" value="Pept_S26A_signal_pept_1_CS"/>
</dbReference>
<comment type="caution">
    <text evidence="8">The sequence shown here is derived from an EMBL/GenBank/DDBJ whole genome shotgun (WGS) entry which is preliminary data.</text>
</comment>
<dbReference type="EMBL" id="PFPL01000070">
    <property type="protein sequence ID" value="PIZ94914.1"/>
    <property type="molecule type" value="Genomic_DNA"/>
</dbReference>
<accession>A0A2M7V808</accession>
<feature type="active site" evidence="5">
    <location>
        <position position="110"/>
    </location>
</feature>
<dbReference type="Proteomes" id="UP000231453">
    <property type="component" value="Unassembled WGS sequence"/>
</dbReference>
<evidence type="ECO:0000256" key="6">
    <source>
        <dbReference type="RuleBase" id="RU362042"/>
    </source>
</evidence>
<protein>
    <recommendedName>
        <fullName evidence="3 6">Signal peptidase I</fullName>
        <ecNumber evidence="3 6">3.4.21.89</ecNumber>
    </recommendedName>
</protein>
<name>A0A2M7V808_9BACT</name>
<evidence type="ECO:0000313" key="9">
    <source>
        <dbReference type="Proteomes" id="UP000231453"/>
    </source>
</evidence>
<gene>
    <name evidence="8" type="primary">lepB</name>
    <name evidence="8" type="ORF">COX80_05375</name>
</gene>
<evidence type="ECO:0000256" key="5">
    <source>
        <dbReference type="PIRSR" id="PIRSR600223-1"/>
    </source>
</evidence>
<comment type="subcellular location">
    <subcellularLocation>
        <location evidence="6">Membrane</location>
        <topology evidence="6">Single-pass type II membrane protein</topology>
    </subcellularLocation>
</comment>
<dbReference type="PRINTS" id="PR00727">
    <property type="entry name" value="LEADERPTASE"/>
</dbReference>
<dbReference type="InterPro" id="IPR036286">
    <property type="entry name" value="LexA/Signal_pep-like_sf"/>
</dbReference>
<dbReference type="InterPro" id="IPR019757">
    <property type="entry name" value="Pept_S26A_signal_pept_1_Lys-AS"/>
</dbReference>
<dbReference type="NCBIfam" id="TIGR02227">
    <property type="entry name" value="sigpep_I_bact"/>
    <property type="match status" value="1"/>
</dbReference>
<feature type="domain" description="Peptidase S26" evidence="7">
    <location>
        <begin position="38"/>
        <end position="196"/>
    </location>
</feature>
<keyword evidence="6" id="KW-0472">Membrane</keyword>
<dbReference type="Gene3D" id="2.10.109.10">
    <property type="entry name" value="Umud Fragment, subunit A"/>
    <property type="match status" value="1"/>
</dbReference>
<evidence type="ECO:0000256" key="2">
    <source>
        <dbReference type="ARBA" id="ARBA00009370"/>
    </source>
</evidence>
<dbReference type="PANTHER" id="PTHR43390:SF1">
    <property type="entry name" value="CHLOROPLAST PROCESSING PEPTIDASE"/>
    <property type="match status" value="1"/>
</dbReference>
<evidence type="ECO:0000313" key="8">
    <source>
        <dbReference type="EMBL" id="PIZ94914.1"/>
    </source>
</evidence>
<evidence type="ECO:0000256" key="4">
    <source>
        <dbReference type="ARBA" id="ARBA00022801"/>
    </source>
</evidence>